<sequence length="246" mass="26357">MGRLDGKVALITGGARGMGASHAKLFVKEGAKVVITDVLADEGEKTAETLGDHCIFLKHNVTSEDEWKHVVEKTEEHFGPINILVNNAGIVIQEPLESLSLENYKKVIEINQVGVFLGMKSVIPSMKKTERCSIVNISSISGMVGQPMTLAYNASKFAVRGMTKSAAVELGSLGIRVNSIHPGIIKTPMTQTPELEAVLEQMLQGIPLGRTAEPEEVSKLCLYLASDESSYSSGSEFIIDGGMIAG</sequence>
<gene>
    <name evidence="3" type="ORF">E2626_06570</name>
</gene>
<protein>
    <submittedName>
        <fullName evidence="3">Glucose 1-dehydrogenase</fullName>
        <ecNumber evidence="3">1.1.1.47</ecNumber>
    </submittedName>
</protein>
<dbReference type="OrthoDB" id="286404at2"/>
<proteinExistence type="inferred from homology"/>
<dbReference type="GO" id="GO:0047936">
    <property type="term" value="F:glucose 1-dehydrogenase [NAD(P)+] activity"/>
    <property type="evidence" value="ECO:0007669"/>
    <property type="project" value="UniProtKB-EC"/>
</dbReference>
<dbReference type="Proteomes" id="UP000297776">
    <property type="component" value="Unassembled WGS sequence"/>
</dbReference>
<dbReference type="PRINTS" id="PR00080">
    <property type="entry name" value="SDRFAMILY"/>
</dbReference>
<dbReference type="PANTHER" id="PTHR42760">
    <property type="entry name" value="SHORT-CHAIN DEHYDROGENASES/REDUCTASES FAMILY MEMBER"/>
    <property type="match status" value="1"/>
</dbReference>
<keyword evidence="2 3" id="KW-0560">Oxidoreductase</keyword>
<comment type="similarity">
    <text evidence="1">Belongs to the short-chain dehydrogenases/reductases (SDR) family.</text>
</comment>
<dbReference type="Pfam" id="PF13561">
    <property type="entry name" value="adh_short_C2"/>
    <property type="match status" value="1"/>
</dbReference>
<reference evidence="3 4" key="1">
    <citation type="submission" date="2019-03" db="EMBL/GenBank/DDBJ databases">
        <authorList>
            <person name="Yang Y."/>
        </authorList>
    </citation>
    <scope>NUCLEOTIDE SEQUENCE [LARGE SCALE GENOMIC DNA]</scope>
    <source>
        <strain evidence="3 4">ASL-1</strain>
    </source>
</reference>
<name>A0A4Y8LLV9_9BACL</name>
<comment type="caution">
    <text evidence="3">The sequence shown here is derived from an EMBL/GenBank/DDBJ whole genome shotgun (WGS) entry which is preliminary data.</text>
</comment>
<organism evidence="3 4">
    <name type="scientific">Jeotgalibacillus salarius</name>
    <dbReference type="NCBI Taxonomy" id="546023"/>
    <lineage>
        <taxon>Bacteria</taxon>
        <taxon>Bacillati</taxon>
        <taxon>Bacillota</taxon>
        <taxon>Bacilli</taxon>
        <taxon>Bacillales</taxon>
        <taxon>Caryophanaceae</taxon>
        <taxon>Jeotgalibacillus</taxon>
    </lineage>
</organism>
<evidence type="ECO:0000313" key="3">
    <source>
        <dbReference type="EMBL" id="TFE02237.1"/>
    </source>
</evidence>
<dbReference type="Gene3D" id="3.40.50.720">
    <property type="entry name" value="NAD(P)-binding Rossmann-like Domain"/>
    <property type="match status" value="1"/>
</dbReference>
<evidence type="ECO:0000256" key="1">
    <source>
        <dbReference type="ARBA" id="ARBA00006484"/>
    </source>
</evidence>
<accession>A0A4Y8LLV9</accession>
<dbReference type="PANTHER" id="PTHR42760:SF133">
    <property type="entry name" value="3-OXOACYL-[ACYL-CARRIER-PROTEIN] REDUCTASE"/>
    <property type="match status" value="1"/>
</dbReference>
<keyword evidence="4" id="KW-1185">Reference proteome</keyword>
<dbReference type="SUPFAM" id="SSF51735">
    <property type="entry name" value="NAD(P)-binding Rossmann-fold domains"/>
    <property type="match status" value="1"/>
</dbReference>
<dbReference type="EC" id="1.1.1.47" evidence="3"/>
<dbReference type="RefSeq" id="WP_134380940.1">
    <property type="nucleotide sequence ID" value="NZ_SORX01000003.1"/>
</dbReference>
<dbReference type="AlphaFoldDB" id="A0A4Y8LLV9"/>
<dbReference type="NCBIfam" id="NF005559">
    <property type="entry name" value="PRK07231.1"/>
    <property type="match status" value="1"/>
</dbReference>
<dbReference type="InterPro" id="IPR036291">
    <property type="entry name" value="NAD(P)-bd_dom_sf"/>
</dbReference>
<dbReference type="PRINTS" id="PR00081">
    <property type="entry name" value="GDHRDH"/>
</dbReference>
<evidence type="ECO:0000313" key="4">
    <source>
        <dbReference type="Proteomes" id="UP000297776"/>
    </source>
</evidence>
<dbReference type="EMBL" id="SORX01000003">
    <property type="protein sequence ID" value="TFE02237.1"/>
    <property type="molecule type" value="Genomic_DNA"/>
</dbReference>
<dbReference type="PROSITE" id="PS00061">
    <property type="entry name" value="ADH_SHORT"/>
    <property type="match status" value="1"/>
</dbReference>
<dbReference type="FunFam" id="3.40.50.720:FF:000084">
    <property type="entry name" value="Short-chain dehydrogenase reductase"/>
    <property type="match status" value="1"/>
</dbReference>
<evidence type="ECO:0000256" key="2">
    <source>
        <dbReference type="ARBA" id="ARBA00023002"/>
    </source>
</evidence>
<dbReference type="InterPro" id="IPR002347">
    <property type="entry name" value="SDR_fam"/>
</dbReference>
<dbReference type="InterPro" id="IPR020904">
    <property type="entry name" value="Sc_DH/Rdtase_CS"/>
</dbReference>
<dbReference type="GO" id="GO:0008206">
    <property type="term" value="P:bile acid metabolic process"/>
    <property type="evidence" value="ECO:0007669"/>
    <property type="project" value="UniProtKB-ARBA"/>
</dbReference>